<evidence type="ECO:0000256" key="2">
    <source>
        <dbReference type="ARBA" id="ARBA00010260"/>
    </source>
</evidence>
<keyword evidence="7" id="KW-0472">Membrane</keyword>
<dbReference type="GO" id="GO:0005886">
    <property type="term" value="C:plasma membrane"/>
    <property type="evidence" value="ECO:0007669"/>
    <property type="project" value="UniProtKB-SubCell"/>
</dbReference>
<evidence type="ECO:0000256" key="8">
    <source>
        <dbReference type="ARBA" id="ARBA00023180"/>
    </source>
</evidence>
<keyword evidence="5" id="KW-0732">Signal</keyword>
<keyword evidence="6" id="KW-0654">Proteoglycan</keyword>
<feature type="region of interest" description="Disordered" evidence="11">
    <location>
        <begin position="1"/>
        <end position="21"/>
    </location>
</feature>
<evidence type="ECO:0000256" key="10">
    <source>
        <dbReference type="ARBA" id="ARBA00023288"/>
    </source>
</evidence>
<dbReference type="GO" id="GO:0009966">
    <property type="term" value="P:regulation of signal transduction"/>
    <property type="evidence" value="ECO:0007669"/>
    <property type="project" value="InterPro"/>
</dbReference>
<keyword evidence="13" id="KW-1185">Reference proteome</keyword>
<keyword evidence="10" id="KW-0449">Lipoprotein</keyword>
<evidence type="ECO:0000256" key="6">
    <source>
        <dbReference type="ARBA" id="ARBA00022974"/>
    </source>
</evidence>
<evidence type="ECO:0000256" key="4">
    <source>
        <dbReference type="ARBA" id="ARBA00022622"/>
    </source>
</evidence>
<evidence type="ECO:0000256" key="11">
    <source>
        <dbReference type="SAM" id="MobiDB-lite"/>
    </source>
</evidence>
<keyword evidence="8" id="KW-0325">Glycoprotein</keyword>
<accession>A0AAD3RLK6</accession>
<dbReference type="EMBL" id="BRZM01001694">
    <property type="protein sequence ID" value="GLD73608.1"/>
    <property type="molecule type" value="Genomic_DNA"/>
</dbReference>
<dbReference type="AlphaFoldDB" id="A0AAD3RLK6"/>
<comment type="similarity">
    <text evidence="2">Belongs to the glypican family.</text>
</comment>
<keyword evidence="4" id="KW-0336">GPI-anchor</keyword>
<name>A0AAD3RLK6_LATJO</name>
<evidence type="ECO:0000256" key="5">
    <source>
        <dbReference type="ARBA" id="ARBA00022729"/>
    </source>
</evidence>
<evidence type="ECO:0000256" key="1">
    <source>
        <dbReference type="ARBA" id="ARBA00004609"/>
    </source>
</evidence>
<evidence type="ECO:0000256" key="3">
    <source>
        <dbReference type="ARBA" id="ARBA00022475"/>
    </source>
</evidence>
<sequence length="72" mass="8118">MQEDLREPSSREEKKGRGMAGEHLRICPQGYTCCTSDMEDNLAVLSRRGDGGGSQRRWPILTDITHWTVQGL</sequence>
<evidence type="ECO:0000313" key="12">
    <source>
        <dbReference type="EMBL" id="GLD73608.1"/>
    </source>
</evidence>
<evidence type="ECO:0000256" key="9">
    <source>
        <dbReference type="ARBA" id="ARBA00023207"/>
    </source>
</evidence>
<dbReference type="Pfam" id="PF01153">
    <property type="entry name" value="Glypican"/>
    <property type="match status" value="1"/>
</dbReference>
<protein>
    <submittedName>
        <fullName evidence="12">Glypican-1b</fullName>
    </submittedName>
</protein>
<organism evidence="12 13">
    <name type="scientific">Lates japonicus</name>
    <name type="common">Japanese lates</name>
    <dbReference type="NCBI Taxonomy" id="270547"/>
    <lineage>
        <taxon>Eukaryota</taxon>
        <taxon>Metazoa</taxon>
        <taxon>Chordata</taxon>
        <taxon>Craniata</taxon>
        <taxon>Vertebrata</taxon>
        <taxon>Euteleostomi</taxon>
        <taxon>Actinopterygii</taxon>
        <taxon>Neopterygii</taxon>
        <taxon>Teleostei</taxon>
        <taxon>Neoteleostei</taxon>
        <taxon>Acanthomorphata</taxon>
        <taxon>Carangaria</taxon>
        <taxon>Carangaria incertae sedis</taxon>
        <taxon>Centropomidae</taxon>
        <taxon>Lates</taxon>
    </lineage>
</organism>
<keyword evidence="9" id="KW-0357">Heparan sulfate</keyword>
<comment type="caution">
    <text evidence="12">The sequence shown here is derived from an EMBL/GenBank/DDBJ whole genome shotgun (WGS) entry which is preliminary data.</text>
</comment>
<keyword evidence="3" id="KW-1003">Cell membrane</keyword>
<reference evidence="12" key="1">
    <citation type="submission" date="2022-08" db="EMBL/GenBank/DDBJ databases">
        <title>Genome sequencing of akame (Lates japonicus).</title>
        <authorList>
            <person name="Hashiguchi Y."/>
            <person name="Takahashi H."/>
        </authorList>
    </citation>
    <scope>NUCLEOTIDE SEQUENCE</scope>
    <source>
        <strain evidence="12">Kochi</strain>
    </source>
</reference>
<evidence type="ECO:0000313" key="13">
    <source>
        <dbReference type="Proteomes" id="UP001279410"/>
    </source>
</evidence>
<evidence type="ECO:0000256" key="7">
    <source>
        <dbReference type="ARBA" id="ARBA00023136"/>
    </source>
</evidence>
<dbReference type="Proteomes" id="UP001279410">
    <property type="component" value="Unassembled WGS sequence"/>
</dbReference>
<comment type="subcellular location">
    <subcellularLocation>
        <location evidence="1">Cell membrane</location>
        <topology evidence="1">Lipid-anchor</topology>
        <topology evidence="1">GPI-anchor</topology>
    </subcellularLocation>
</comment>
<gene>
    <name evidence="12" type="ORF">AKAME5_002493300</name>
</gene>
<dbReference type="InterPro" id="IPR001863">
    <property type="entry name" value="Glypican"/>
</dbReference>
<proteinExistence type="inferred from homology"/>
<dbReference type="GO" id="GO:0098552">
    <property type="term" value="C:side of membrane"/>
    <property type="evidence" value="ECO:0007669"/>
    <property type="project" value="UniProtKB-KW"/>
</dbReference>